<dbReference type="InParanoid" id="C7R924"/>
<dbReference type="Gene3D" id="2.20.28.30">
    <property type="entry name" value="RNA polymerase ii, chain L"/>
    <property type="match status" value="1"/>
</dbReference>
<keyword evidence="3" id="KW-1185">Reference proteome</keyword>
<gene>
    <name evidence="2" type="ordered locus">Kkor_2405</name>
</gene>
<feature type="transmembrane region" description="Helical" evidence="1">
    <location>
        <begin position="40"/>
        <end position="57"/>
    </location>
</feature>
<dbReference type="AlphaFoldDB" id="C7R924"/>
<proteinExistence type="predicted"/>
<accession>C7R924</accession>
<dbReference type="HOGENOM" id="CLU_2450644_0_0_6"/>
<feature type="transmembrane region" description="Helical" evidence="1">
    <location>
        <begin position="69"/>
        <end position="88"/>
    </location>
</feature>
<keyword evidence="1" id="KW-0472">Membrane</keyword>
<sequence>MIKFECPSCSARLKFNGIVNEFECQSCGSKLTSNRGLVQLQAYIVFYLTLPISYVLAENILQYVNVLRYSTLGWLLPLLVQLYAIHTFF</sequence>
<organism evidence="2 3">
    <name type="scientific">Kangiella koreensis (strain DSM 16069 / JCM 12317 / KCTC 12182 / SW-125)</name>
    <dbReference type="NCBI Taxonomy" id="523791"/>
    <lineage>
        <taxon>Bacteria</taxon>
        <taxon>Pseudomonadati</taxon>
        <taxon>Pseudomonadota</taxon>
        <taxon>Gammaproteobacteria</taxon>
        <taxon>Kangiellales</taxon>
        <taxon>Kangiellaceae</taxon>
        <taxon>Kangiella</taxon>
    </lineage>
</organism>
<reference evidence="2 3" key="1">
    <citation type="journal article" date="2009" name="Stand. Genomic Sci.">
        <title>Complete genome sequence of Kangiella koreensis type strain (SW-125).</title>
        <authorList>
            <person name="Han C."/>
            <person name="Sikorski J."/>
            <person name="Lapidus A."/>
            <person name="Nolan M."/>
            <person name="Glavina Del Rio T."/>
            <person name="Tice H."/>
            <person name="Cheng J.F."/>
            <person name="Lucas S."/>
            <person name="Chen F."/>
            <person name="Copeland A."/>
            <person name="Ivanova N."/>
            <person name="Mavromatis K."/>
            <person name="Ovchinnikova G."/>
            <person name="Pati A."/>
            <person name="Bruce D."/>
            <person name="Goodwin L."/>
            <person name="Pitluck S."/>
            <person name="Chen A."/>
            <person name="Palaniappan K."/>
            <person name="Land M."/>
            <person name="Hauser L."/>
            <person name="Chang Y.J."/>
            <person name="Jeffries C.D."/>
            <person name="Chain P."/>
            <person name="Saunders E."/>
            <person name="Brettin T."/>
            <person name="Goker M."/>
            <person name="Tindall B.J."/>
            <person name="Bristow J."/>
            <person name="Eisen J.A."/>
            <person name="Markowitz V."/>
            <person name="Hugenholtz P."/>
            <person name="Kyrpides N.C."/>
            <person name="Klenk H.P."/>
            <person name="Detter J.C."/>
        </authorList>
    </citation>
    <scope>NUCLEOTIDE SEQUENCE [LARGE SCALE GENOMIC DNA]</scope>
    <source>
        <strain evidence="3">DSM 16069 / KCTC 12182 / SW-125</strain>
    </source>
</reference>
<keyword evidence="1" id="KW-1133">Transmembrane helix</keyword>
<protein>
    <submittedName>
        <fullName evidence="2">Uncharacterized protein</fullName>
    </submittedName>
</protein>
<dbReference type="STRING" id="523791.Kkor_2405"/>
<name>C7R924_KANKD</name>
<evidence type="ECO:0000313" key="2">
    <source>
        <dbReference type="EMBL" id="ACV27814.1"/>
    </source>
</evidence>
<dbReference type="EMBL" id="CP001707">
    <property type="protein sequence ID" value="ACV27814.1"/>
    <property type="molecule type" value="Genomic_DNA"/>
</dbReference>
<dbReference type="Proteomes" id="UP000001231">
    <property type="component" value="Chromosome"/>
</dbReference>
<keyword evidence="1" id="KW-0812">Transmembrane</keyword>
<dbReference type="KEGG" id="kko:Kkor_2405"/>
<evidence type="ECO:0000313" key="3">
    <source>
        <dbReference type="Proteomes" id="UP000001231"/>
    </source>
</evidence>
<evidence type="ECO:0000256" key="1">
    <source>
        <dbReference type="SAM" id="Phobius"/>
    </source>
</evidence>